<reference evidence="9" key="1">
    <citation type="submission" date="2019-09" db="EMBL/GenBank/DDBJ databases">
        <title>Mumia zhuanghuii sp. nov. isolated from the intestinal contents of plateau pika (Ochotona curzoniae) in the Qinghai-Tibet plateau of China.</title>
        <authorList>
            <person name="Tian Z."/>
        </authorList>
    </citation>
    <scope>NUCLEOTIDE SEQUENCE [LARGE SCALE GENOMIC DNA]</scope>
    <source>
        <strain evidence="9">L-033</strain>
    </source>
</reference>
<dbReference type="Gene3D" id="3.30.43.10">
    <property type="entry name" value="Uridine Diphospho-n-acetylenolpyruvylglucosamine Reductase, domain 2"/>
    <property type="match status" value="1"/>
</dbReference>
<sequence>MTPSDSASPGPGAAPSGERIERLGEQLAGRLVLPGDPDWDDARGAWQLLADQQPAAVVIAAGEQDVIATVVAARRLDLAVAPQGTGHAGGTIPSMRDTILLRTGALDTIDIDPETERVRVGAGAVWSDVVEAAAGYGLAAVAGMSPSVGVAGFSLGGGLGWLARSHGLAANSIRSLDVVDARGRPLRVDHARHADLFWAARGGVAPVVVTALELQLYPIDRVRAGGLLWPLERAREIAHAWREWIGSVPDTVTSLVRVLRYPPIPEIPEPLRGRAFVGVEVAIQGDADSAAALLEPLRDLAPEIDSVRTMSPAKLATVHGDPEQPSPAYGESTVVREITAETVDALVDAALAPSSDALLSIELRHLGGMLTPGRADGGAVSSIPGAGVVYAVGIVPSPEAERPVRAAASAVTGRIAPYASAVGVKNFSDDPQPAEELYGEATERLRATAEHWDPERRIRIGHPLDGPRSGAAPGAESSTRPEMLD</sequence>
<evidence type="ECO:0000313" key="8">
    <source>
        <dbReference type="EMBL" id="KAA9134438.1"/>
    </source>
</evidence>
<dbReference type="Gene3D" id="3.40.462.20">
    <property type="match status" value="1"/>
</dbReference>
<dbReference type="InterPro" id="IPR016169">
    <property type="entry name" value="FAD-bd_PCMH_sub2"/>
</dbReference>
<name>A0A5N0TIV9_9MICO</name>
<dbReference type="PROSITE" id="PS00862">
    <property type="entry name" value="OX2_COVAL_FAD"/>
    <property type="match status" value="1"/>
</dbReference>
<dbReference type="Proteomes" id="UP000326838">
    <property type="component" value="Unassembled WGS sequence"/>
</dbReference>
<comment type="cofactor">
    <cofactor evidence="1">
        <name>FAD</name>
        <dbReference type="ChEBI" id="CHEBI:57692"/>
    </cofactor>
</comment>
<keyword evidence="3" id="KW-0285">Flavoprotein</keyword>
<keyword evidence="4" id="KW-0274">FAD</keyword>
<evidence type="ECO:0000256" key="2">
    <source>
        <dbReference type="ARBA" id="ARBA00005466"/>
    </source>
</evidence>
<dbReference type="InterPro" id="IPR006093">
    <property type="entry name" value="Oxy_OxRdtase_FAD_BS"/>
</dbReference>
<evidence type="ECO:0000256" key="1">
    <source>
        <dbReference type="ARBA" id="ARBA00001974"/>
    </source>
</evidence>
<comment type="similarity">
    <text evidence="2">Belongs to the oxygen-dependent FAD-linked oxidoreductase family.</text>
</comment>
<evidence type="ECO:0000259" key="7">
    <source>
        <dbReference type="PROSITE" id="PS51387"/>
    </source>
</evidence>
<evidence type="ECO:0000313" key="9">
    <source>
        <dbReference type="Proteomes" id="UP000326838"/>
    </source>
</evidence>
<accession>A0A5N0TIV9</accession>
<feature type="compositionally biased region" description="Polar residues" evidence="6">
    <location>
        <begin position="476"/>
        <end position="485"/>
    </location>
</feature>
<dbReference type="InterPro" id="IPR050416">
    <property type="entry name" value="FAD-linked_Oxidoreductase"/>
</dbReference>
<dbReference type="PANTHER" id="PTHR42973">
    <property type="entry name" value="BINDING OXIDOREDUCTASE, PUTATIVE (AFU_ORTHOLOGUE AFUA_1G17690)-RELATED"/>
    <property type="match status" value="1"/>
</dbReference>
<evidence type="ECO:0000256" key="5">
    <source>
        <dbReference type="ARBA" id="ARBA00023002"/>
    </source>
</evidence>
<dbReference type="RefSeq" id="WP_150892737.1">
    <property type="nucleotide sequence ID" value="NZ_VYUY01000007.1"/>
</dbReference>
<dbReference type="GO" id="GO:0071949">
    <property type="term" value="F:FAD binding"/>
    <property type="evidence" value="ECO:0007669"/>
    <property type="project" value="InterPro"/>
</dbReference>
<dbReference type="InterPro" id="IPR036318">
    <property type="entry name" value="FAD-bd_PCMH-like_sf"/>
</dbReference>
<dbReference type="PROSITE" id="PS51387">
    <property type="entry name" value="FAD_PCMH"/>
    <property type="match status" value="1"/>
</dbReference>
<evidence type="ECO:0000256" key="4">
    <source>
        <dbReference type="ARBA" id="ARBA00022827"/>
    </source>
</evidence>
<keyword evidence="5" id="KW-0560">Oxidoreductase</keyword>
<evidence type="ECO:0000256" key="6">
    <source>
        <dbReference type="SAM" id="MobiDB-lite"/>
    </source>
</evidence>
<proteinExistence type="inferred from homology"/>
<dbReference type="AlphaFoldDB" id="A0A5N0TIV9"/>
<dbReference type="GO" id="GO:0016491">
    <property type="term" value="F:oxidoreductase activity"/>
    <property type="evidence" value="ECO:0007669"/>
    <property type="project" value="UniProtKB-KW"/>
</dbReference>
<protein>
    <submittedName>
        <fullName evidence="8">FAD-binding oxidoreductase</fullName>
    </submittedName>
</protein>
<feature type="region of interest" description="Disordered" evidence="6">
    <location>
        <begin position="447"/>
        <end position="485"/>
    </location>
</feature>
<dbReference type="InterPro" id="IPR016167">
    <property type="entry name" value="FAD-bd_PCMH_sub1"/>
</dbReference>
<dbReference type="Gene3D" id="3.30.465.10">
    <property type="match status" value="1"/>
</dbReference>
<dbReference type="InterPro" id="IPR006094">
    <property type="entry name" value="Oxid_FAD_bind_N"/>
</dbReference>
<feature type="domain" description="FAD-binding PCMH-type" evidence="7">
    <location>
        <begin position="50"/>
        <end position="219"/>
    </location>
</feature>
<dbReference type="InterPro" id="IPR016166">
    <property type="entry name" value="FAD-bd_PCMH"/>
</dbReference>
<dbReference type="Pfam" id="PF01565">
    <property type="entry name" value="FAD_binding_4"/>
    <property type="match status" value="1"/>
</dbReference>
<comment type="caution">
    <text evidence="8">The sequence shown here is derived from an EMBL/GenBank/DDBJ whole genome shotgun (WGS) entry which is preliminary data.</text>
</comment>
<gene>
    <name evidence="8" type="ORF">F6B40_06630</name>
</gene>
<feature type="compositionally biased region" description="Basic and acidic residues" evidence="6">
    <location>
        <begin position="447"/>
        <end position="458"/>
    </location>
</feature>
<dbReference type="EMBL" id="VYUY01000007">
    <property type="protein sequence ID" value="KAA9134438.1"/>
    <property type="molecule type" value="Genomic_DNA"/>
</dbReference>
<dbReference type="PANTHER" id="PTHR42973:SF39">
    <property type="entry name" value="FAD-BINDING PCMH-TYPE DOMAIN-CONTAINING PROTEIN"/>
    <property type="match status" value="1"/>
</dbReference>
<keyword evidence="9" id="KW-1185">Reference proteome</keyword>
<evidence type="ECO:0000256" key="3">
    <source>
        <dbReference type="ARBA" id="ARBA00022630"/>
    </source>
</evidence>
<dbReference type="SUPFAM" id="SSF56176">
    <property type="entry name" value="FAD-binding/transporter-associated domain-like"/>
    <property type="match status" value="1"/>
</dbReference>
<organism evidence="8 9">
    <name type="scientific">Microbacterium caowuchunii</name>
    <dbReference type="NCBI Taxonomy" id="2614638"/>
    <lineage>
        <taxon>Bacteria</taxon>
        <taxon>Bacillati</taxon>
        <taxon>Actinomycetota</taxon>
        <taxon>Actinomycetes</taxon>
        <taxon>Micrococcales</taxon>
        <taxon>Microbacteriaceae</taxon>
        <taxon>Microbacterium</taxon>
    </lineage>
</organism>